<feature type="region of interest" description="Disordered" evidence="6">
    <location>
        <begin position="450"/>
        <end position="523"/>
    </location>
</feature>
<keyword evidence="2 7" id="KW-0812">Transmembrane</keyword>
<keyword evidence="3 7" id="KW-1133">Transmembrane helix</keyword>
<evidence type="ECO:0000256" key="4">
    <source>
        <dbReference type="ARBA" id="ARBA00023136"/>
    </source>
</evidence>
<dbReference type="GO" id="GO:0005254">
    <property type="term" value="F:chloride channel activity"/>
    <property type="evidence" value="ECO:0007669"/>
    <property type="project" value="InterPro"/>
</dbReference>
<feature type="region of interest" description="Disordered" evidence="6">
    <location>
        <begin position="728"/>
        <end position="750"/>
    </location>
</feature>
<sequence>MTVTYTSNVATCSGFGCFWKLLFRWKGSIYKLVWPELLAYSCLYYACNLAYRFALSEEQKRLFEKVSVYCQYFSDLIPLSFVLGFYVSIVVQRWWEQYMSLPWPDSLALFVSTSIHGLDERSRLMRRTVMRYVNLTEIITFIMISPGVKKRFPTLEHLVEAGILTSNEQKIFDDLNAKTSHSKYWMPLVWAGSIIARARKEGRIRDDFAVKTMLDEINRFRGLCGGLLSYDWISIPLVYTQVVTLAVYSFFIAAIMGRQFLDPAQKIPNHEVDFYVPIFTLLQFFFYMGWLKVAESLVNPFGEDDDDFEINWLVDRNLQVSYLIVDEMHSEHPELIQDMYWDEVFPQELPYTIAAEQFRREPPQGSTANIEVSEQGQEFLPMVEEEEDEGIQDSLSGINVDMEKGGSKAIDIMKKPRSARSSISGMASSQPLSSRKPSMLSMLFNRLTSNSQENVRRHGLKPNTSSTSVRHGRRPRSLKRSGSRVSSASQDSAIFRMSGLSLNTHGGEDITSPRSKTRHNSCGDDDEHIVIKIKRRDNDGHVITSHTSDDFDNTSDSGKALLIGKQKKTGASSIFREGTEEEPFINSEKAKGLPDNKSLGSSASIRTSIFQGDGTEVDNNEEERRELLAQKQGRSMTNMNLKGLSKTISIPSRSHQEHPSSSLSFHRLSSESIEKRVSQSEQLLSEDDTFLPDLQRQDETSTSEPVSPLHKSPVLQSMASKSLAAFDAHVEKDKKSSTHPTTSPFGADESVLYKPFSGDLSVCLEEASPKASSSEGKFSYMKPESGSVFQSSPDQQVAPKDTLETIIEGPLESIAEVEHVEESYKCDTSKL</sequence>
<dbReference type="Pfam" id="PF01062">
    <property type="entry name" value="Bestrophin"/>
    <property type="match status" value="1"/>
</dbReference>
<feature type="compositionally biased region" description="Basic residues" evidence="6">
    <location>
        <begin position="470"/>
        <end position="482"/>
    </location>
</feature>
<comment type="similarity">
    <text evidence="5">Belongs to the anion channel-forming bestrophin (TC 1.A.46) family. Calcium-sensitive chloride channel subfamily.</text>
</comment>
<feature type="transmembrane region" description="Helical" evidence="7">
    <location>
        <begin position="238"/>
        <end position="260"/>
    </location>
</feature>
<keyword evidence="4 7" id="KW-0472">Membrane</keyword>
<comment type="subcellular location">
    <subcellularLocation>
        <location evidence="1">Membrane</location>
    </subcellularLocation>
</comment>
<feature type="region of interest" description="Disordered" evidence="6">
    <location>
        <begin position="773"/>
        <end position="799"/>
    </location>
</feature>
<dbReference type="InterPro" id="IPR021134">
    <property type="entry name" value="Bestrophin-like"/>
</dbReference>
<evidence type="ECO:0000256" key="2">
    <source>
        <dbReference type="ARBA" id="ARBA00022692"/>
    </source>
</evidence>
<evidence type="ECO:0000256" key="5">
    <source>
        <dbReference type="ARBA" id="ARBA00034769"/>
    </source>
</evidence>
<protein>
    <recommendedName>
        <fullName evidence="9">Bestrophin homolog</fullName>
    </recommendedName>
</protein>
<feature type="region of interest" description="Disordered" evidence="6">
    <location>
        <begin position="412"/>
        <end position="437"/>
    </location>
</feature>
<feature type="compositionally biased region" description="Polar residues" evidence="6">
    <location>
        <begin position="483"/>
        <end position="492"/>
    </location>
</feature>
<dbReference type="AlphaFoldDB" id="A0A0P4VXS3"/>
<evidence type="ECO:0000256" key="7">
    <source>
        <dbReference type="SAM" id="Phobius"/>
    </source>
</evidence>
<proteinExistence type="inferred from homology"/>
<evidence type="ECO:0000256" key="1">
    <source>
        <dbReference type="ARBA" id="ARBA00004370"/>
    </source>
</evidence>
<feature type="compositionally biased region" description="Low complexity" evidence="6">
    <location>
        <begin position="419"/>
        <end position="429"/>
    </location>
</feature>
<evidence type="ECO:0000256" key="6">
    <source>
        <dbReference type="SAM" id="MobiDB-lite"/>
    </source>
</evidence>
<dbReference type="InterPro" id="IPR000615">
    <property type="entry name" value="Bestrophin"/>
</dbReference>
<feature type="transmembrane region" description="Helical" evidence="7">
    <location>
        <begin position="76"/>
        <end position="95"/>
    </location>
</feature>
<accession>A0A0P4VXS3</accession>
<name>A0A0P4VXS3_SCYOL</name>
<evidence type="ECO:0000256" key="3">
    <source>
        <dbReference type="ARBA" id="ARBA00022989"/>
    </source>
</evidence>
<feature type="transmembrane region" description="Helical" evidence="7">
    <location>
        <begin position="272"/>
        <end position="290"/>
    </location>
</feature>
<evidence type="ECO:0000313" key="8">
    <source>
        <dbReference type="EMBL" id="JAI60729.1"/>
    </source>
</evidence>
<dbReference type="EMBL" id="GDRN01089055">
    <property type="protein sequence ID" value="JAI60729.1"/>
    <property type="molecule type" value="Transcribed_RNA"/>
</dbReference>
<organism evidence="8">
    <name type="scientific">Scylla olivacea</name>
    <name type="common">Orange mud crab</name>
    <name type="synonym">Cancer olivacea</name>
    <dbReference type="NCBI Taxonomy" id="85551"/>
    <lineage>
        <taxon>Eukaryota</taxon>
        <taxon>Metazoa</taxon>
        <taxon>Ecdysozoa</taxon>
        <taxon>Arthropoda</taxon>
        <taxon>Crustacea</taxon>
        <taxon>Multicrustacea</taxon>
        <taxon>Malacostraca</taxon>
        <taxon>Eumalacostraca</taxon>
        <taxon>Eucarida</taxon>
        <taxon>Decapoda</taxon>
        <taxon>Pleocyemata</taxon>
        <taxon>Brachyura</taxon>
        <taxon>Eubrachyura</taxon>
        <taxon>Portunoidea</taxon>
        <taxon>Portunidae</taxon>
        <taxon>Portuninae</taxon>
        <taxon>Scylla</taxon>
    </lineage>
</organism>
<feature type="transmembrane region" description="Helical" evidence="7">
    <location>
        <begin position="130"/>
        <end position="148"/>
    </location>
</feature>
<dbReference type="PANTHER" id="PTHR10736:SF65">
    <property type="entry name" value="BESTROPHIN 1, ISOFORM C-RELATED"/>
    <property type="match status" value="1"/>
</dbReference>
<dbReference type="GO" id="GO:0016020">
    <property type="term" value="C:membrane"/>
    <property type="evidence" value="ECO:0007669"/>
    <property type="project" value="UniProtKB-SubCell"/>
</dbReference>
<evidence type="ECO:0008006" key="9">
    <source>
        <dbReference type="Google" id="ProtNLM"/>
    </source>
</evidence>
<feature type="transmembrane region" description="Helical" evidence="7">
    <location>
        <begin position="37"/>
        <end position="55"/>
    </location>
</feature>
<reference evidence="8" key="1">
    <citation type="submission" date="2015-09" db="EMBL/GenBank/DDBJ databases">
        <title>Scylla olivacea transcriptome.</title>
        <authorList>
            <person name="Ikhwanuddin M."/>
        </authorList>
    </citation>
    <scope>NUCLEOTIDE SEQUENCE</scope>
</reference>
<dbReference type="PANTHER" id="PTHR10736">
    <property type="entry name" value="BESTROPHIN"/>
    <property type="match status" value="1"/>
</dbReference>